<keyword evidence="1" id="KW-0472">Membrane</keyword>
<evidence type="ECO:0000259" key="2">
    <source>
        <dbReference type="PROSITE" id="PS50011"/>
    </source>
</evidence>
<gene>
    <name evidence="3" type="ORF">WG926_10255</name>
</gene>
<evidence type="ECO:0000256" key="1">
    <source>
        <dbReference type="SAM" id="Phobius"/>
    </source>
</evidence>
<comment type="caution">
    <text evidence="3">The sequence shown here is derived from an EMBL/GenBank/DDBJ whole genome shotgun (WGS) entry which is preliminary data.</text>
</comment>
<dbReference type="Proteomes" id="UP001413721">
    <property type="component" value="Unassembled WGS sequence"/>
</dbReference>
<dbReference type="SUPFAM" id="SSF56112">
    <property type="entry name" value="Protein kinase-like (PK-like)"/>
    <property type="match status" value="1"/>
</dbReference>
<evidence type="ECO:0000313" key="4">
    <source>
        <dbReference type="Proteomes" id="UP001413721"/>
    </source>
</evidence>
<proteinExistence type="predicted"/>
<dbReference type="EMBL" id="JBBKTW010000003">
    <property type="protein sequence ID" value="MEN2988684.1"/>
    <property type="molecule type" value="Genomic_DNA"/>
</dbReference>
<accession>A0ABU9YIQ1</accession>
<keyword evidence="4" id="KW-1185">Reference proteome</keyword>
<feature type="transmembrane region" description="Helical" evidence="1">
    <location>
        <begin position="653"/>
        <end position="674"/>
    </location>
</feature>
<dbReference type="PROSITE" id="PS50011">
    <property type="entry name" value="PROTEIN_KINASE_DOM"/>
    <property type="match status" value="1"/>
</dbReference>
<dbReference type="InterPro" id="IPR000719">
    <property type="entry name" value="Prot_kinase_dom"/>
</dbReference>
<keyword evidence="1" id="KW-0812">Transmembrane</keyword>
<feature type="domain" description="Protein kinase" evidence="2">
    <location>
        <begin position="1"/>
        <end position="276"/>
    </location>
</feature>
<name>A0ABU9YIQ1_9PROT</name>
<evidence type="ECO:0000313" key="3">
    <source>
        <dbReference type="EMBL" id="MEN2988684.1"/>
    </source>
</evidence>
<reference evidence="3 4" key="1">
    <citation type="submission" date="2024-03" db="EMBL/GenBank/DDBJ databases">
        <title>High-quality draft genome sequencing of Tistrella sp. BH-R2-4.</title>
        <authorList>
            <person name="Dong C."/>
        </authorList>
    </citation>
    <scope>NUCLEOTIDE SEQUENCE [LARGE SCALE GENOMIC DNA]</scope>
    <source>
        <strain evidence="3 4">BH-R2-4</strain>
    </source>
</reference>
<dbReference type="InterPro" id="IPR011009">
    <property type="entry name" value="Kinase-like_dom_sf"/>
</dbReference>
<sequence length="675" mass="73466">MAEATQGEATIVGGRYRVMPEIRLEEFDRTHIEAFAVEDMRDRTRSLIGLVARRGRPVRDEWMSAIRRIDQPGLLRTIDGGVVDPGDGQGKRYAVIMERPQGGRVMDWLRAEGQSLDDLEMSRLLLRPLATALKAVHDVRTAHRAIAPDNLYFVDSARTRIALGDCLCGPPGESQPVAFESVERAAAHPAGRGDGGPREDFFALGALFAAALARKVPGTESPEAAADLMLRRLERGSYVALTDRARFGSDVGGLLRGLLSDNAEERWGFEEVRAWLDGRRSIGAMHSTRPQAARAFTFKGVDHSNTMSLATALAQHWREALRVVIEEKLDGWVARAIGDERRGSMIAQTISAGRTDGGAGADATLARVLAALDPEGPLRLRHVSVMKDGLGTLIAVSFLDDDRDTRQALAEMLVEGLPITSLGLVDTNDAQRRRLAQSEMAEFMRLRGFVAETIMGFGLERVLYDLNPTLPCLSPLVADAYPQTVPALLMALDQRAAKAGRGTAPVDRHIAAFIATKLGISYAGALKGVVRQDSEASERLSQLNLLSLAQETQPQVLVPALSRWLVQRLGPVVQSYGAKTTRAWMEKELERAVSTGSLNALRAIVDNPDRRMADDSGMAAARTTHAQLGMAMRRYDETRAARRAEAQHFGRQVAAMVGYTLLLSVLAALTFGSVG</sequence>
<dbReference type="SMART" id="SM00220">
    <property type="entry name" value="S_TKc"/>
    <property type="match status" value="1"/>
</dbReference>
<keyword evidence="1" id="KW-1133">Transmembrane helix</keyword>
<dbReference type="Gene3D" id="1.10.510.10">
    <property type="entry name" value="Transferase(Phosphotransferase) domain 1"/>
    <property type="match status" value="1"/>
</dbReference>
<dbReference type="RefSeq" id="WP_345934436.1">
    <property type="nucleotide sequence ID" value="NZ_JBBKTV010000007.1"/>
</dbReference>
<protein>
    <recommendedName>
        <fullName evidence="2">Protein kinase domain-containing protein</fullName>
    </recommendedName>
</protein>
<organism evidence="3 4">
    <name type="scientific">Tistrella arctica</name>
    <dbReference type="NCBI Taxonomy" id="3133430"/>
    <lineage>
        <taxon>Bacteria</taxon>
        <taxon>Pseudomonadati</taxon>
        <taxon>Pseudomonadota</taxon>
        <taxon>Alphaproteobacteria</taxon>
        <taxon>Geminicoccales</taxon>
        <taxon>Geminicoccaceae</taxon>
        <taxon>Tistrella</taxon>
    </lineage>
</organism>